<sequence length="143" mass="16133">MAQRRSSKAAATADKISGLPEDVLCHILSLFTTKEAVATSILSKRLSHLWRYLNNIDFTDIEVYSSESNSRFNDSVYSVLVSRDTAAATGSHFINSFSLDIEYGNPHFAYHLSYPNFVKWVNLVVQRRLKHLLLHLHVGLLGP</sequence>
<dbReference type="AlphaFoldDB" id="A0A396J0M1"/>
<dbReference type="InterPro" id="IPR001810">
    <property type="entry name" value="F-box_dom"/>
</dbReference>
<dbReference type="InterPro" id="IPR055294">
    <property type="entry name" value="FBL60-like"/>
</dbReference>
<dbReference type="SUPFAM" id="SSF81383">
    <property type="entry name" value="F-box domain"/>
    <property type="match status" value="1"/>
</dbReference>
<dbReference type="Pfam" id="PF00646">
    <property type="entry name" value="F-box"/>
    <property type="match status" value="1"/>
</dbReference>
<dbReference type="Gramene" id="rna7172">
    <property type="protein sequence ID" value="RHN71559.1"/>
    <property type="gene ID" value="gene7172"/>
</dbReference>
<dbReference type="Proteomes" id="UP000265566">
    <property type="component" value="Chromosome 2"/>
</dbReference>
<dbReference type="InterPro" id="IPR036047">
    <property type="entry name" value="F-box-like_dom_sf"/>
</dbReference>
<feature type="domain" description="F-box" evidence="1">
    <location>
        <begin position="13"/>
        <end position="61"/>
    </location>
</feature>
<evidence type="ECO:0000259" key="1">
    <source>
        <dbReference type="PROSITE" id="PS50181"/>
    </source>
</evidence>
<comment type="caution">
    <text evidence="2">The sequence shown here is derived from an EMBL/GenBank/DDBJ whole genome shotgun (WGS) entry which is preliminary data.</text>
</comment>
<dbReference type="EMBL" id="PSQE01000002">
    <property type="protein sequence ID" value="RHN71559.1"/>
    <property type="molecule type" value="Genomic_DNA"/>
</dbReference>
<accession>A0A396J0M1</accession>
<dbReference type="PROSITE" id="PS50181">
    <property type="entry name" value="FBOX"/>
    <property type="match status" value="1"/>
</dbReference>
<name>A0A396J0M1_MEDTR</name>
<gene>
    <name evidence="2" type="ORF">MtrunA17_Chr2g0278171</name>
</gene>
<dbReference type="InterPro" id="IPR053781">
    <property type="entry name" value="F-box_AtFBL13-like"/>
</dbReference>
<evidence type="ECO:0000313" key="2">
    <source>
        <dbReference type="EMBL" id="RHN71559.1"/>
    </source>
</evidence>
<evidence type="ECO:0000313" key="3">
    <source>
        <dbReference type="Proteomes" id="UP000265566"/>
    </source>
</evidence>
<organism evidence="2 3">
    <name type="scientific">Medicago truncatula</name>
    <name type="common">Barrel medic</name>
    <name type="synonym">Medicago tribuloides</name>
    <dbReference type="NCBI Taxonomy" id="3880"/>
    <lineage>
        <taxon>Eukaryota</taxon>
        <taxon>Viridiplantae</taxon>
        <taxon>Streptophyta</taxon>
        <taxon>Embryophyta</taxon>
        <taxon>Tracheophyta</taxon>
        <taxon>Spermatophyta</taxon>
        <taxon>Magnoliopsida</taxon>
        <taxon>eudicotyledons</taxon>
        <taxon>Gunneridae</taxon>
        <taxon>Pentapetalae</taxon>
        <taxon>rosids</taxon>
        <taxon>fabids</taxon>
        <taxon>Fabales</taxon>
        <taxon>Fabaceae</taxon>
        <taxon>Papilionoideae</taxon>
        <taxon>50 kb inversion clade</taxon>
        <taxon>NPAAA clade</taxon>
        <taxon>Hologalegina</taxon>
        <taxon>IRL clade</taxon>
        <taxon>Trifolieae</taxon>
        <taxon>Medicago</taxon>
    </lineage>
</organism>
<dbReference type="CDD" id="cd22160">
    <property type="entry name" value="F-box_AtFBL13-like"/>
    <property type="match status" value="1"/>
</dbReference>
<dbReference type="PANTHER" id="PTHR31293:SF12">
    <property type="entry name" value="RNI-LIKE SUPERFAMILY PROTEIN"/>
    <property type="match status" value="1"/>
</dbReference>
<protein>
    <submittedName>
        <fullName evidence="2">Putative F-box domain-containing protein</fullName>
    </submittedName>
</protein>
<dbReference type="PANTHER" id="PTHR31293">
    <property type="entry name" value="RNI-LIKE SUPERFAMILY PROTEIN"/>
    <property type="match status" value="1"/>
</dbReference>
<reference evidence="3" key="1">
    <citation type="journal article" date="2018" name="Nat. Plants">
        <title>Whole-genome landscape of Medicago truncatula symbiotic genes.</title>
        <authorList>
            <person name="Pecrix Y."/>
            <person name="Staton S.E."/>
            <person name="Sallet E."/>
            <person name="Lelandais-Briere C."/>
            <person name="Moreau S."/>
            <person name="Carrere S."/>
            <person name="Blein T."/>
            <person name="Jardinaud M.F."/>
            <person name="Latrasse D."/>
            <person name="Zouine M."/>
            <person name="Zahm M."/>
            <person name="Kreplak J."/>
            <person name="Mayjonade B."/>
            <person name="Satge C."/>
            <person name="Perez M."/>
            <person name="Cauet S."/>
            <person name="Marande W."/>
            <person name="Chantry-Darmon C."/>
            <person name="Lopez-Roques C."/>
            <person name="Bouchez O."/>
            <person name="Berard A."/>
            <person name="Debelle F."/>
            <person name="Munos S."/>
            <person name="Bendahmane A."/>
            <person name="Berges H."/>
            <person name="Niebel A."/>
            <person name="Buitink J."/>
            <person name="Frugier F."/>
            <person name="Benhamed M."/>
            <person name="Crespi M."/>
            <person name="Gouzy J."/>
            <person name="Gamas P."/>
        </authorList>
    </citation>
    <scope>NUCLEOTIDE SEQUENCE [LARGE SCALE GENOMIC DNA]</scope>
    <source>
        <strain evidence="3">cv. Jemalong A17</strain>
    </source>
</reference>
<proteinExistence type="predicted"/>